<reference evidence="3" key="1">
    <citation type="submission" date="2022-07" db="EMBL/GenBank/DDBJ databases">
        <title>Evaluation of T. orientalis genome assembly methods using nanopore sequencing and analysis of variation between genomes.</title>
        <authorList>
            <person name="Yam J."/>
            <person name="Micallef M.L."/>
            <person name="Liu M."/>
            <person name="Djordjevic S.P."/>
            <person name="Bogema D.R."/>
            <person name="Jenkins C."/>
        </authorList>
    </citation>
    <scope>NUCLEOTIDE SEQUENCE</scope>
    <source>
        <strain evidence="3">Goon Nure</strain>
    </source>
</reference>
<proteinExistence type="predicted"/>
<feature type="signal peptide" evidence="2">
    <location>
        <begin position="1"/>
        <end position="25"/>
    </location>
</feature>
<feature type="chain" id="PRO_5036823972" evidence="2">
    <location>
        <begin position="26"/>
        <end position="977"/>
    </location>
</feature>
<evidence type="ECO:0000256" key="1">
    <source>
        <dbReference type="SAM" id="MobiDB-lite"/>
    </source>
</evidence>
<organism evidence="3 4">
    <name type="scientific">Theileria orientalis</name>
    <dbReference type="NCBI Taxonomy" id="68886"/>
    <lineage>
        <taxon>Eukaryota</taxon>
        <taxon>Sar</taxon>
        <taxon>Alveolata</taxon>
        <taxon>Apicomplexa</taxon>
        <taxon>Aconoidasida</taxon>
        <taxon>Piroplasmida</taxon>
        <taxon>Theileriidae</taxon>
        <taxon>Theileria</taxon>
    </lineage>
</organism>
<evidence type="ECO:0000313" key="4">
    <source>
        <dbReference type="Proteomes" id="UP000244811"/>
    </source>
</evidence>
<gene>
    <name evidence="3" type="ORF">MACK_003700</name>
</gene>
<feature type="region of interest" description="Disordered" evidence="1">
    <location>
        <begin position="934"/>
        <end position="977"/>
    </location>
</feature>
<feature type="compositionally biased region" description="Low complexity" evidence="1">
    <location>
        <begin position="171"/>
        <end position="218"/>
    </location>
</feature>
<protein>
    <submittedName>
        <fullName evidence="3">Uncharacterized protein</fullName>
    </submittedName>
</protein>
<accession>A0A976SIR5</accession>
<feature type="region of interest" description="Disordered" evidence="1">
    <location>
        <begin position="254"/>
        <end position="353"/>
    </location>
</feature>
<feature type="region of interest" description="Disordered" evidence="1">
    <location>
        <begin position="169"/>
        <end position="218"/>
    </location>
</feature>
<dbReference type="EMBL" id="CP056070">
    <property type="protein sequence ID" value="UVC49596.1"/>
    <property type="molecule type" value="Genomic_DNA"/>
</dbReference>
<dbReference type="Pfam" id="PF04385">
    <property type="entry name" value="FAINT"/>
    <property type="match status" value="1"/>
</dbReference>
<name>A0A976SIR5_THEOR</name>
<keyword evidence="2" id="KW-0732">Signal</keyword>
<evidence type="ECO:0000256" key="2">
    <source>
        <dbReference type="SAM" id="SignalP"/>
    </source>
</evidence>
<dbReference type="InterPro" id="IPR007480">
    <property type="entry name" value="DUF529"/>
</dbReference>
<dbReference type="AlphaFoldDB" id="A0A976SIR5"/>
<feature type="compositionally biased region" description="Polar residues" evidence="1">
    <location>
        <begin position="934"/>
        <end position="954"/>
    </location>
</feature>
<feature type="region of interest" description="Disordered" evidence="1">
    <location>
        <begin position="895"/>
        <end position="917"/>
    </location>
</feature>
<sequence>MDKYTVFRSVLIFLLLCYGKKFVDANERNQPGSVSNQIPRINTQQFARTGVSIPISQNTGFQQVSAPIQNVQQGSGGYTEIKLNRRSHSKSTQLIVLDIDKRISTNEVTYKLEQEGTHKFICKDGFLIGEVVKDATSVWKAANDAYAYGMVFIENFEGRPVLRALIDDDGSTQQHPQQPSQAQHPHPHPTQQQHQAHQPTQHPLQAQQPQAHPLQQPSLPRHNVHQVFHNQQPEPQEQVPTYDVGLDDIFVVDKNEAGSPHSDDVEIRRGRGDSSYVSENYGLDPDWSDLEYTHHSPKRRPASSGGSYQGPDYGRRYEDISMGTSHHVDGHGPYQTGYDCYGGQPRGRRTRIPRPQKHGKIVSEVKNIIVLDVSIGDNEGYIMTENPDNITFEAKPNFLFNKVKNGNEVVWEPTKLGDYADRVLVKIGKNHKLNYHVFIREEPALDDDFEEEEEIPVSVHKRQESRDVGHQPPPSNVYAPEVNILTIDCRGALKVNDESQYNLSKHNNILKYQFHSDAKCDEVKFLRETVWKAENYFPLSVSFNRENKTFVIDFGTVYVHCEKQGNTWANVLLKYNADNEQMGVKFNQTYPRNVSDEVEPKRDVTPMAHKATAVVDIDTRASANEFDFSKKSDDCGTYKPKHNFIFKVVKGSVSRIGGKVDIWHPNNEDEYVTKVVIDGVRLSAKVNNATLFLANGDIKHFTILNKAWVEVDPSVIVNVEKKIPTCEYDYFLDGKIDTFKAKGHFLFQGIKQSIGRGCTKAEVDIWETNDPLEYGTKVMSVTTRQSEKYVVMFLLNNRYKLFYKSGKNSMWKDESDIASTVSNLKLLGIDVEDRSHYGFSNSHKKGTHVSELAVSAGDGEQNHGDGRQLVAHGNLDSNLRGDPSKMYIASNVKNMSQEPQQAEYSSLQPGESPQPNYANTQRKVIVEHVSCDPNQIQAGSQSEASYRDSATSMSEESDYENHSGHSDWISLNPQPNF</sequence>
<dbReference type="Proteomes" id="UP000244811">
    <property type="component" value="Chromosome 3"/>
</dbReference>
<evidence type="ECO:0000313" key="3">
    <source>
        <dbReference type="EMBL" id="UVC49596.1"/>
    </source>
</evidence>
<feature type="compositionally biased region" description="Basic and acidic residues" evidence="1">
    <location>
        <begin position="254"/>
        <end position="272"/>
    </location>
</feature>